<evidence type="ECO:0000313" key="3">
    <source>
        <dbReference type="EMBL" id="RDB20549.1"/>
    </source>
</evidence>
<dbReference type="Pfam" id="PF00561">
    <property type="entry name" value="Abhydrolase_1"/>
    <property type="match status" value="1"/>
</dbReference>
<dbReference type="InParanoid" id="A0A369JEG2"/>
<accession>A0A369JEG2</accession>
<feature type="compositionally biased region" description="Basic and acidic residues" evidence="1">
    <location>
        <begin position="404"/>
        <end position="426"/>
    </location>
</feature>
<dbReference type="OrthoDB" id="19657at2759"/>
<feature type="region of interest" description="Disordered" evidence="1">
    <location>
        <begin position="394"/>
        <end position="438"/>
    </location>
</feature>
<protein>
    <recommendedName>
        <fullName evidence="2">AB hydrolase-1 domain-containing protein</fullName>
    </recommendedName>
</protein>
<gene>
    <name evidence="3" type="ORF">Hypma_012458</name>
</gene>
<proteinExistence type="predicted"/>
<dbReference type="AlphaFoldDB" id="A0A369JEG2"/>
<reference evidence="3" key="1">
    <citation type="submission" date="2018-04" db="EMBL/GenBank/DDBJ databases">
        <title>Whole genome sequencing of Hypsizygus marmoreus.</title>
        <authorList>
            <person name="Choi I.-G."/>
            <person name="Min B."/>
            <person name="Kim J.-G."/>
            <person name="Kim S."/>
            <person name="Oh Y.-L."/>
            <person name="Kong W.-S."/>
            <person name="Park H."/>
            <person name="Jeong J."/>
            <person name="Song E.-S."/>
        </authorList>
    </citation>
    <scope>NUCLEOTIDE SEQUENCE [LARGE SCALE GENOMIC DNA]</scope>
    <source>
        <strain evidence="3">51987-8</strain>
    </source>
</reference>
<comment type="caution">
    <text evidence="3">The sequence shown here is derived from an EMBL/GenBank/DDBJ whole genome shotgun (WGS) entry which is preliminary data.</text>
</comment>
<evidence type="ECO:0000313" key="4">
    <source>
        <dbReference type="Proteomes" id="UP000076154"/>
    </source>
</evidence>
<feature type="domain" description="AB hydrolase-1" evidence="2">
    <location>
        <begin position="35"/>
        <end position="256"/>
    </location>
</feature>
<sequence length="462" mass="51478">MPFVDLYCADDYASLYYTTNTPCGNVSGFDPEKPTIILLHPLFLDSTWLEHQFGDPRLNQCYNLIAFDMRTCGRSECRPSGRHDSWVDAADLAFCHQALHLPPCHILALESLSINCALRFSVLFPELCLSLTLCNVPAPTELKWILTAYDELMHNWCHAEDLEAFEHVAKESVAFIVGPTCDPDLKDELIAFWETNMPPRKRLRIAETLGVLMNRTPLKPEVYATITQPVLLIHGERNETCPKKYAEKLASQLSNSEGGAVLYTVKGGSATLSIVAGHASIANQVFTKFLSRLPHQRSDLIPPRMQRADRMKIALSNLADITGDSSIASRDPLSSLSFCCLPPEVIQSQTDSLEQYRIGIREAFSPVGHDGKPVRKFSDKRAEHWFHGEENGLSIAGTSFLPPERFKDSDRPEKPSGREPPGDNRVRRSTFAPNSVDKHVIKGSMAKVVKTAPATPLQRLLA</sequence>
<dbReference type="EMBL" id="LUEZ02000062">
    <property type="protein sequence ID" value="RDB20549.1"/>
    <property type="molecule type" value="Genomic_DNA"/>
</dbReference>
<keyword evidence="4" id="KW-1185">Reference proteome</keyword>
<evidence type="ECO:0000259" key="2">
    <source>
        <dbReference type="Pfam" id="PF00561"/>
    </source>
</evidence>
<name>A0A369JEG2_HYPMA</name>
<evidence type="ECO:0000256" key="1">
    <source>
        <dbReference type="SAM" id="MobiDB-lite"/>
    </source>
</evidence>
<dbReference type="Gene3D" id="3.40.50.1820">
    <property type="entry name" value="alpha/beta hydrolase"/>
    <property type="match status" value="1"/>
</dbReference>
<dbReference type="Proteomes" id="UP000076154">
    <property type="component" value="Unassembled WGS sequence"/>
</dbReference>
<dbReference type="InterPro" id="IPR000073">
    <property type="entry name" value="AB_hydrolase_1"/>
</dbReference>
<organism evidence="3 4">
    <name type="scientific">Hypsizygus marmoreus</name>
    <name type="common">White beech mushroom</name>
    <name type="synonym">Agaricus marmoreus</name>
    <dbReference type="NCBI Taxonomy" id="39966"/>
    <lineage>
        <taxon>Eukaryota</taxon>
        <taxon>Fungi</taxon>
        <taxon>Dikarya</taxon>
        <taxon>Basidiomycota</taxon>
        <taxon>Agaricomycotina</taxon>
        <taxon>Agaricomycetes</taxon>
        <taxon>Agaricomycetidae</taxon>
        <taxon>Agaricales</taxon>
        <taxon>Tricholomatineae</taxon>
        <taxon>Lyophyllaceae</taxon>
        <taxon>Hypsizygus</taxon>
    </lineage>
</organism>
<dbReference type="InterPro" id="IPR029058">
    <property type="entry name" value="AB_hydrolase_fold"/>
</dbReference>
<dbReference type="SUPFAM" id="SSF53474">
    <property type="entry name" value="alpha/beta-Hydrolases"/>
    <property type="match status" value="1"/>
</dbReference>